<keyword evidence="1" id="KW-0862">Zinc</keyword>
<dbReference type="SUPFAM" id="SSF57756">
    <property type="entry name" value="Retrovirus zinc finger-like domains"/>
    <property type="match status" value="1"/>
</dbReference>
<dbReference type="AlphaFoldDB" id="A0A6V7P210"/>
<dbReference type="GO" id="GO:0008270">
    <property type="term" value="F:zinc ion binding"/>
    <property type="evidence" value="ECO:0007669"/>
    <property type="project" value="UniProtKB-KW"/>
</dbReference>
<evidence type="ECO:0000259" key="3">
    <source>
        <dbReference type="PROSITE" id="PS50158"/>
    </source>
</evidence>
<dbReference type="GO" id="GO:0003676">
    <property type="term" value="F:nucleic acid binding"/>
    <property type="evidence" value="ECO:0007669"/>
    <property type="project" value="InterPro"/>
</dbReference>
<evidence type="ECO:0000256" key="2">
    <source>
        <dbReference type="SAM" id="MobiDB-lite"/>
    </source>
</evidence>
<dbReference type="Gene3D" id="4.10.60.10">
    <property type="entry name" value="Zinc finger, CCHC-type"/>
    <property type="match status" value="1"/>
</dbReference>
<evidence type="ECO:0000256" key="1">
    <source>
        <dbReference type="PROSITE-ProRule" id="PRU00047"/>
    </source>
</evidence>
<feature type="domain" description="CCHC-type" evidence="3">
    <location>
        <begin position="52"/>
        <end position="69"/>
    </location>
</feature>
<keyword evidence="1" id="KW-0479">Metal-binding</keyword>
<organism evidence="4">
    <name type="scientific">Ananas comosus var. bracteatus</name>
    <name type="common">red pineapple</name>
    <dbReference type="NCBI Taxonomy" id="296719"/>
    <lineage>
        <taxon>Eukaryota</taxon>
        <taxon>Viridiplantae</taxon>
        <taxon>Streptophyta</taxon>
        <taxon>Embryophyta</taxon>
        <taxon>Tracheophyta</taxon>
        <taxon>Spermatophyta</taxon>
        <taxon>Magnoliopsida</taxon>
        <taxon>Liliopsida</taxon>
        <taxon>Poales</taxon>
        <taxon>Bromeliaceae</taxon>
        <taxon>Bromelioideae</taxon>
        <taxon>Ananas</taxon>
    </lineage>
</organism>
<dbReference type="SMART" id="SM00343">
    <property type="entry name" value="ZnF_C2HC"/>
    <property type="match status" value="1"/>
</dbReference>
<evidence type="ECO:0000313" key="4">
    <source>
        <dbReference type="EMBL" id="CAD1824882.1"/>
    </source>
</evidence>
<feature type="compositionally biased region" description="Low complexity" evidence="2">
    <location>
        <begin position="39"/>
        <end position="51"/>
    </location>
</feature>
<keyword evidence="1" id="KW-0863">Zinc-finger</keyword>
<protein>
    <recommendedName>
        <fullName evidence="3">CCHC-type domain-containing protein</fullName>
    </recommendedName>
</protein>
<proteinExistence type="predicted"/>
<dbReference type="PROSITE" id="PS50158">
    <property type="entry name" value="ZF_CCHC"/>
    <property type="match status" value="1"/>
</dbReference>
<feature type="compositionally biased region" description="Polar residues" evidence="2">
    <location>
        <begin position="11"/>
        <end position="30"/>
    </location>
</feature>
<feature type="region of interest" description="Disordered" evidence="2">
    <location>
        <begin position="1"/>
        <end position="52"/>
    </location>
</feature>
<dbReference type="InterPro" id="IPR001878">
    <property type="entry name" value="Znf_CCHC"/>
</dbReference>
<sequence length="108" mass="11713">MCAGGNRSIAHENTSNQGSVSQTSKSLSQKSHPKQDAVSTSNHPSSSNSNPRRCYKCQGLGHIASECPNRRIVTLLDEIPNEEECLETTSPVYDEEVEGEDEVTYGDG</sequence>
<gene>
    <name evidence="4" type="ORF">CB5_LOCUS8093</name>
</gene>
<dbReference type="InterPro" id="IPR036875">
    <property type="entry name" value="Znf_CCHC_sf"/>
</dbReference>
<accession>A0A6V7P210</accession>
<name>A0A6V7P210_ANACO</name>
<reference evidence="4" key="1">
    <citation type="submission" date="2020-07" db="EMBL/GenBank/DDBJ databases">
        <authorList>
            <person name="Lin J."/>
        </authorList>
    </citation>
    <scope>NUCLEOTIDE SEQUENCE</scope>
</reference>
<dbReference type="Pfam" id="PF00098">
    <property type="entry name" value="zf-CCHC"/>
    <property type="match status" value="1"/>
</dbReference>
<dbReference type="EMBL" id="LR862144">
    <property type="protein sequence ID" value="CAD1824882.1"/>
    <property type="molecule type" value="Genomic_DNA"/>
</dbReference>